<proteinExistence type="predicted"/>
<organism evidence="2 3">
    <name type="scientific">Echinimonas agarilytica</name>
    <dbReference type="NCBI Taxonomy" id="1215918"/>
    <lineage>
        <taxon>Bacteria</taxon>
        <taxon>Pseudomonadati</taxon>
        <taxon>Pseudomonadota</taxon>
        <taxon>Gammaproteobacteria</taxon>
        <taxon>Alteromonadales</taxon>
        <taxon>Echinimonadaceae</taxon>
        <taxon>Echinimonas</taxon>
    </lineage>
</organism>
<evidence type="ECO:0000313" key="2">
    <source>
        <dbReference type="EMBL" id="MCM2678669.1"/>
    </source>
</evidence>
<comment type="caution">
    <text evidence="2">The sequence shown here is derived from an EMBL/GenBank/DDBJ whole genome shotgun (WGS) entry which is preliminary data.</text>
</comment>
<sequence length="122" mass="13687">MRSLVFAVSILAATSVFAEEKQLADELVPIAAEAKYLIAQCGQDLDPERFVDLSKIYAYTNGYSPDSEIDWDYVKLESHKLFMQMQQDLPNASGCDNLLEKFADSLPALQTKPELKLEPIVE</sequence>
<gene>
    <name evidence="2" type="ORF">NAF29_03155</name>
</gene>
<dbReference type="Proteomes" id="UP001165393">
    <property type="component" value="Unassembled WGS sequence"/>
</dbReference>
<feature type="signal peptide" evidence="1">
    <location>
        <begin position="1"/>
        <end position="18"/>
    </location>
</feature>
<evidence type="ECO:0000313" key="3">
    <source>
        <dbReference type="Proteomes" id="UP001165393"/>
    </source>
</evidence>
<name>A0AA42B6H6_9GAMM</name>
<protein>
    <submittedName>
        <fullName evidence="2">Uncharacterized protein</fullName>
    </submittedName>
</protein>
<reference evidence="2 3" key="1">
    <citation type="journal article" date="2013" name="Antonie Van Leeuwenhoek">
        <title>Echinimonas agarilytica gen. nov., sp. nov., a new gammaproteobacterium isolated from the sea urchin Strongylocentrotus intermedius.</title>
        <authorList>
            <person name="Nedashkovskaya O.I."/>
            <person name="Stenkova A.M."/>
            <person name="Zhukova N.V."/>
            <person name="Van Trappen S."/>
            <person name="Lee J.S."/>
            <person name="Kim S.B."/>
        </authorList>
    </citation>
    <scope>NUCLEOTIDE SEQUENCE [LARGE SCALE GENOMIC DNA]</scope>
    <source>
        <strain evidence="2 3">KMM 6351</strain>
    </source>
</reference>
<keyword evidence="3" id="KW-1185">Reference proteome</keyword>
<dbReference type="EMBL" id="JAMQGP010000001">
    <property type="protein sequence ID" value="MCM2678669.1"/>
    <property type="molecule type" value="Genomic_DNA"/>
</dbReference>
<accession>A0AA42B6H6</accession>
<dbReference type="RefSeq" id="WP_251260030.1">
    <property type="nucleotide sequence ID" value="NZ_JAMQGP010000001.1"/>
</dbReference>
<evidence type="ECO:0000256" key="1">
    <source>
        <dbReference type="SAM" id="SignalP"/>
    </source>
</evidence>
<dbReference type="AlphaFoldDB" id="A0AA42B6H6"/>
<feature type="chain" id="PRO_5041423110" evidence="1">
    <location>
        <begin position="19"/>
        <end position="122"/>
    </location>
</feature>
<keyword evidence="1" id="KW-0732">Signal</keyword>